<keyword evidence="1" id="KW-0812">Transmembrane</keyword>
<keyword evidence="3" id="KW-1185">Reference proteome</keyword>
<proteinExistence type="predicted"/>
<dbReference type="NCBIfam" id="TIGR01847">
    <property type="entry name" value="bacteriocin_sig"/>
    <property type="match status" value="1"/>
</dbReference>
<feature type="transmembrane region" description="Helical" evidence="1">
    <location>
        <begin position="16"/>
        <end position="40"/>
    </location>
</feature>
<dbReference type="RefSeq" id="WP_213682374.1">
    <property type="nucleotide sequence ID" value="NZ_CP074572.1"/>
</dbReference>
<gene>
    <name evidence="2" type="ORF">KHX94_03415</name>
</gene>
<evidence type="ECO:0000256" key="1">
    <source>
        <dbReference type="SAM" id="Phobius"/>
    </source>
</evidence>
<sequence>MKELNSKELAAVNGGVVPLIVAVVCADLGLNAAFAAWYYAKTK</sequence>
<accession>A0ABX8DIK4</accession>
<dbReference type="Proteomes" id="UP000676428">
    <property type="component" value="Chromosome"/>
</dbReference>
<dbReference type="NCBIfam" id="TIGR03949">
    <property type="entry name" value="bact_IIb_cerein"/>
    <property type="match status" value="1"/>
</dbReference>
<dbReference type="InterPro" id="IPR010133">
    <property type="entry name" value="Bacteriocin_signal_seq"/>
</dbReference>
<protein>
    <submittedName>
        <fullName evidence="2">Class IIb bacteriocin, lactobin A/cerein 7B family</fullName>
    </submittedName>
</protein>
<organism evidence="2 3">
    <name type="scientific">Shewanella dokdonensis</name>
    <dbReference type="NCBI Taxonomy" id="712036"/>
    <lineage>
        <taxon>Bacteria</taxon>
        <taxon>Pseudomonadati</taxon>
        <taxon>Pseudomonadota</taxon>
        <taxon>Gammaproteobacteria</taxon>
        <taxon>Alteromonadales</taxon>
        <taxon>Shewanellaceae</taxon>
        <taxon>Shewanella</taxon>
    </lineage>
</organism>
<keyword evidence="1" id="KW-1133">Transmembrane helix</keyword>
<keyword evidence="1" id="KW-0472">Membrane</keyword>
<evidence type="ECO:0000313" key="2">
    <source>
        <dbReference type="EMBL" id="QVK23757.1"/>
    </source>
</evidence>
<reference evidence="2 3" key="1">
    <citation type="journal article" date="2012" name="Int. J. Syst. Evol. Microbiol.">
        <title>Shewanella dokdonensis sp. nov., isolated from seawater.</title>
        <authorList>
            <person name="Sung H.R."/>
            <person name="Yoon J.H."/>
            <person name="Ghim S.Y."/>
        </authorList>
    </citation>
    <scope>NUCLEOTIDE SEQUENCE [LARGE SCALE GENOMIC DNA]</scope>
    <source>
        <strain evidence="2 3">DSM 23626</strain>
    </source>
</reference>
<name>A0ABX8DIK4_9GAMM</name>
<dbReference type="EMBL" id="CP074572">
    <property type="protein sequence ID" value="QVK23757.1"/>
    <property type="molecule type" value="Genomic_DNA"/>
</dbReference>
<evidence type="ECO:0000313" key="3">
    <source>
        <dbReference type="Proteomes" id="UP000676428"/>
    </source>
</evidence>
<dbReference type="InterPro" id="IPR023991">
    <property type="entry name" value="Bacteriocin_IIb_lactobn/cerein"/>
</dbReference>